<feature type="domain" description="F-box" evidence="1">
    <location>
        <begin position="40"/>
        <end position="88"/>
    </location>
</feature>
<evidence type="ECO:0000259" key="1">
    <source>
        <dbReference type="PROSITE" id="PS50181"/>
    </source>
</evidence>
<dbReference type="AlphaFoldDB" id="A0A9P7Z2T7"/>
<dbReference type="InterPro" id="IPR001810">
    <property type="entry name" value="F-box_dom"/>
</dbReference>
<sequence>MLGDPWHCEMLAIYMCPSHQLPKLNTSPTNPTRFPSMELSTSIERLPSELLIDIAANLQQQDFKKLIVLNKQVRDMIIKNAAGIINRIIIKRYPEAAQLLDCQTVDAWLVPHLPIILGVEKSFDELRQSADSYHCLCGSSHFLLGGSSRIRLSSPGPQLLLFLEKHAADVVLWSSLRTYTDYLNDNENTHWPDARNYFRHTAGTGAGRGDLYFAQAALEFLKILHCEKSEGKALRRELAWYLLQNGRPVQAL</sequence>
<keyword evidence="3" id="KW-1185">Reference proteome</keyword>
<dbReference type="PROSITE" id="PS50181">
    <property type="entry name" value="FBOX"/>
    <property type="match status" value="1"/>
</dbReference>
<accession>A0A9P7Z2T7</accession>
<dbReference type="Proteomes" id="UP000887226">
    <property type="component" value="Unassembled WGS sequence"/>
</dbReference>
<name>A0A9P7Z2T7_9HELO</name>
<protein>
    <recommendedName>
        <fullName evidence="1">F-box domain-containing protein</fullName>
    </recommendedName>
</protein>
<organism evidence="2 3">
    <name type="scientific">Calycina marina</name>
    <dbReference type="NCBI Taxonomy" id="1763456"/>
    <lineage>
        <taxon>Eukaryota</taxon>
        <taxon>Fungi</taxon>
        <taxon>Dikarya</taxon>
        <taxon>Ascomycota</taxon>
        <taxon>Pezizomycotina</taxon>
        <taxon>Leotiomycetes</taxon>
        <taxon>Helotiales</taxon>
        <taxon>Pezizellaceae</taxon>
        <taxon>Calycina</taxon>
    </lineage>
</organism>
<dbReference type="OrthoDB" id="3516938at2759"/>
<evidence type="ECO:0000313" key="3">
    <source>
        <dbReference type="Proteomes" id="UP000887226"/>
    </source>
</evidence>
<evidence type="ECO:0000313" key="2">
    <source>
        <dbReference type="EMBL" id="KAG9244315.1"/>
    </source>
</evidence>
<gene>
    <name evidence="2" type="ORF">BJ878DRAFT_75193</name>
</gene>
<comment type="caution">
    <text evidence="2">The sequence shown here is derived from an EMBL/GenBank/DDBJ whole genome shotgun (WGS) entry which is preliminary data.</text>
</comment>
<proteinExistence type="predicted"/>
<dbReference type="EMBL" id="MU253914">
    <property type="protein sequence ID" value="KAG9244315.1"/>
    <property type="molecule type" value="Genomic_DNA"/>
</dbReference>
<reference evidence="2" key="1">
    <citation type="journal article" date="2021" name="IMA Fungus">
        <title>Genomic characterization of three marine fungi, including Emericellopsis atlantica sp. nov. with signatures of a generalist lifestyle and marine biomass degradation.</title>
        <authorList>
            <person name="Hagestad O.C."/>
            <person name="Hou L."/>
            <person name="Andersen J.H."/>
            <person name="Hansen E.H."/>
            <person name="Altermark B."/>
            <person name="Li C."/>
            <person name="Kuhnert E."/>
            <person name="Cox R.J."/>
            <person name="Crous P.W."/>
            <person name="Spatafora J.W."/>
            <person name="Lail K."/>
            <person name="Amirebrahimi M."/>
            <person name="Lipzen A."/>
            <person name="Pangilinan J."/>
            <person name="Andreopoulos W."/>
            <person name="Hayes R.D."/>
            <person name="Ng V."/>
            <person name="Grigoriev I.V."/>
            <person name="Jackson S.A."/>
            <person name="Sutton T.D.S."/>
            <person name="Dobson A.D.W."/>
            <person name="Rama T."/>
        </authorList>
    </citation>
    <scope>NUCLEOTIDE SEQUENCE</scope>
    <source>
        <strain evidence="2">TRa3180A</strain>
    </source>
</reference>